<reference evidence="4" key="1">
    <citation type="submission" date="2020-05" db="EMBL/GenBank/DDBJ databases">
        <title>WGS assembly of Panicum virgatum.</title>
        <authorList>
            <person name="Lovell J.T."/>
            <person name="Jenkins J."/>
            <person name="Shu S."/>
            <person name="Juenger T.E."/>
            <person name="Schmutz J."/>
        </authorList>
    </citation>
    <scope>NUCLEOTIDE SEQUENCE</scope>
    <source>
        <strain evidence="4">AP13</strain>
    </source>
</reference>
<dbReference type="AlphaFoldDB" id="A0A8T0QKB0"/>
<dbReference type="GO" id="GO:0016554">
    <property type="term" value="P:cytidine to uridine editing"/>
    <property type="evidence" value="ECO:0007669"/>
    <property type="project" value="InterPro"/>
</dbReference>
<feature type="compositionally biased region" description="Polar residues" evidence="2">
    <location>
        <begin position="165"/>
        <end position="175"/>
    </location>
</feature>
<dbReference type="GO" id="GO:0080156">
    <property type="term" value="P:mitochondrial mRNA modification"/>
    <property type="evidence" value="ECO:0007669"/>
    <property type="project" value="TreeGrafter"/>
</dbReference>
<comment type="caution">
    <text evidence="4">The sequence shown here is derived from an EMBL/GenBank/DDBJ whole genome shotgun (WGS) entry which is preliminary data.</text>
</comment>
<dbReference type="PANTHER" id="PTHR31346">
    <property type="entry name" value="MULTIPLE ORGANELLAR RNA EDITING FACTOR 2, CHLOROPLASTIC-RELATED-RELATED"/>
    <property type="match status" value="1"/>
</dbReference>
<feature type="domain" description="MORF/ORRM1/DAG-like MORF" evidence="3">
    <location>
        <begin position="51"/>
        <end position="140"/>
    </location>
</feature>
<organism evidence="4 5">
    <name type="scientific">Panicum virgatum</name>
    <name type="common">Blackwell switchgrass</name>
    <dbReference type="NCBI Taxonomy" id="38727"/>
    <lineage>
        <taxon>Eukaryota</taxon>
        <taxon>Viridiplantae</taxon>
        <taxon>Streptophyta</taxon>
        <taxon>Embryophyta</taxon>
        <taxon>Tracheophyta</taxon>
        <taxon>Spermatophyta</taxon>
        <taxon>Magnoliopsida</taxon>
        <taxon>Liliopsida</taxon>
        <taxon>Poales</taxon>
        <taxon>Poaceae</taxon>
        <taxon>PACMAD clade</taxon>
        <taxon>Panicoideae</taxon>
        <taxon>Panicodae</taxon>
        <taxon>Paniceae</taxon>
        <taxon>Panicinae</taxon>
        <taxon>Panicum</taxon>
        <taxon>Panicum sect. Hiantes</taxon>
    </lineage>
</organism>
<evidence type="ECO:0000259" key="3">
    <source>
        <dbReference type="Pfam" id="PF21864"/>
    </source>
</evidence>
<evidence type="ECO:0000256" key="1">
    <source>
        <dbReference type="ARBA" id="ARBA00022946"/>
    </source>
</evidence>
<protein>
    <recommendedName>
        <fullName evidence="3">MORF/ORRM1/DAG-like MORF domain-containing protein</fullName>
    </recommendedName>
</protein>
<name>A0A8T0QKB0_PANVG</name>
<dbReference type="InterPro" id="IPR054059">
    <property type="entry name" value="MORF/ORRM1/DAG-like_MORF"/>
</dbReference>
<sequence length="196" mass="21869">MALALRLRRTLVAAATSSSLLRPAASATLSQPLPLAGVAEDKNSPDNGCDYKHWLIRMDFPDPKPSREEMIETYLKTLAIVVGSYEEAKKRMYAFSTTTYIGFQAVMDEEMTENFRGLPGVLFVLPDAYLGYTKEYGGDKYDNGVITKARPRYPYWGKSSRPDKNSNPQPSSESTGTRAFDILIIFCKVALPYGMK</sequence>
<dbReference type="InterPro" id="IPR037045">
    <property type="entry name" value="S8pro/Inhibitor_I9_sf"/>
</dbReference>
<dbReference type="GO" id="GO:0005739">
    <property type="term" value="C:mitochondrion"/>
    <property type="evidence" value="ECO:0007669"/>
    <property type="project" value="TreeGrafter"/>
</dbReference>
<proteinExistence type="predicted"/>
<dbReference type="EMBL" id="CM029049">
    <property type="protein sequence ID" value="KAG2574133.1"/>
    <property type="molecule type" value="Genomic_DNA"/>
</dbReference>
<keyword evidence="5" id="KW-1185">Reference proteome</keyword>
<evidence type="ECO:0000313" key="4">
    <source>
        <dbReference type="EMBL" id="KAG2574133.1"/>
    </source>
</evidence>
<dbReference type="InterPro" id="IPR039206">
    <property type="entry name" value="MORF/ORRM1/DAG-like"/>
</dbReference>
<gene>
    <name evidence="4" type="ORF">PVAP13_7KG303600</name>
</gene>
<dbReference type="Proteomes" id="UP000823388">
    <property type="component" value="Chromosome 7K"/>
</dbReference>
<evidence type="ECO:0000256" key="2">
    <source>
        <dbReference type="SAM" id="MobiDB-lite"/>
    </source>
</evidence>
<dbReference type="PANTHER" id="PTHR31346:SF5">
    <property type="entry name" value="MULTIPLE ORGANELLAR RNA EDITING FACTOR 1, MITOCHONDRIAL"/>
    <property type="match status" value="1"/>
</dbReference>
<dbReference type="Gene3D" id="3.30.70.80">
    <property type="entry name" value="Peptidase S8 propeptide/proteinase inhibitor I9"/>
    <property type="match status" value="1"/>
</dbReference>
<dbReference type="Pfam" id="PF21864">
    <property type="entry name" value="MORF_dom"/>
    <property type="match status" value="1"/>
</dbReference>
<feature type="region of interest" description="Disordered" evidence="2">
    <location>
        <begin position="156"/>
        <end position="175"/>
    </location>
</feature>
<accession>A0A8T0QKB0</accession>
<keyword evidence="1" id="KW-0809">Transit peptide</keyword>
<evidence type="ECO:0000313" key="5">
    <source>
        <dbReference type="Proteomes" id="UP000823388"/>
    </source>
</evidence>